<evidence type="ECO:0000256" key="19">
    <source>
        <dbReference type="PIRSR" id="PIRSR600823-5"/>
    </source>
</evidence>
<keyword evidence="9 17" id="KW-0106">Calcium</keyword>
<evidence type="ECO:0000256" key="7">
    <source>
        <dbReference type="ARBA" id="ARBA00022723"/>
    </source>
</evidence>
<keyword evidence="4 20" id="KW-0964">Secreted</keyword>
<feature type="binding site" evidence="17">
    <location>
        <position position="187"/>
    </location>
    <ligand>
        <name>Ca(2+)</name>
        <dbReference type="ChEBI" id="CHEBI:29108"/>
        <label>2</label>
    </ligand>
</feature>
<comment type="cofactor">
    <cofactor evidence="17 20">
        <name>Ca(2+)</name>
        <dbReference type="ChEBI" id="CHEBI:29108"/>
    </cofactor>
    <text evidence="17 20">Binds 2 calcium ions per subunit.</text>
</comment>
<evidence type="ECO:0000259" key="21">
    <source>
        <dbReference type="PROSITE" id="PS50873"/>
    </source>
</evidence>
<evidence type="ECO:0000256" key="6">
    <source>
        <dbReference type="ARBA" id="ARBA00022617"/>
    </source>
</evidence>
<keyword evidence="11 17" id="KW-0408">Iron</keyword>
<keyword evidence="8 20" id="KW-0732">Signal</keyword>
<dbReference type="PRINTS" id="PR00461">
    <property type="entry name" value="PLPEROXIDASE"/>
</dbReference>
<dbReference type="PRINTS" id="PR00458">
    <property type="entry name" value="PEROXIDASE"/>
</dbReference>
<evidence type="ECO:0000256" key="5">
    <source>
        <dbReference type="ARBA" id="ARBA00022559"/>
    </source>
</evidence>
<comment type="catalytic activity">
    <reaction evidence="1 20">
        <text>2 a phenolic donor + H2O2 = 2 a phenolic radical donor + 2 H2O</text>
        <dbReference type="Rhea" id="RHEA:56136"/>
        <dbReference type="ChEBI" id="CHEBI:15377"/>
        <dbReference type="ChEBI" id="CHEBI:16240"/>
        <dbReference type="ChEBI" id="CHEBI:139520"/>
        <dbReference type="ChEBI" id="CHEBI:139521"/>
        <dbReference type="EC" id="1.11.1.7"/>
    </reaction>
</comment>
<dbReference type="GO" id="GO:0006979">
    <property type="term" value="P:response to oxidative stress"/>
    <property type="evidence" value="ECO:0007669"/>
    <property type="project" value="UniProtKB-UniRule"/>
</dbReference>
<dbReference type="PANTHER" id="PTHR31517:SF84">
    <property type="entry name" value="PEROXIDASE"/>
    <property type="match status" value="1"/>
</dbReference>
<keyword evidence="5 20" id="KW-0575">Peroxidase</keyword>
<evidence type="ECO:0000256" key="10">
    <source>
        <dbReference type="ARBA" id="ARBA00023002"/>
    </source>
</evidence>
<dbReference type="PROSITE" id="PS00436">
    <property type="entry name" value="PEROXIDASE_2"/>
    <property type="match status" value="1"/>
</dbReference>
<feature type="binding site" evidence="17">
    <location>
        <position position="72"/>
    </location>
    <ligand>
        <name>Ca(2+)</name>
        <dbReference type="ChEBI" id="CHEBI:29108"/>
        <label>1</label>
    </ligand>
</feature>
<feature type="binding site" evidence="17">
    <location>
        <position position="238"/>
    </location>
    <ligand>
        <name>Ca(2+)</name>
        <dbReference type="ChEBI" id="CHEBI:29108"/>
        <label>2</label>
    </ligand>
</feature>
<dbReference type="InterPro" id="IPR033905">
    <property type="entry name" value="Secretory_peroxidase"/>
</dbReference>
<proteinExistence type="inferred from homology"/>
<evidence type="ECO:0000256" key="15">
    <source>
        <dbReference type="PIRSR" id="PIRSR600823-1"/>
    </source>
</evidence>
<evidence type="ECO:0000256" key="3">
    <source>
        <dbReference type="ARBA" id="ARBA00012313"/>
    </source>
</evidence>
<evidence type="ECO:0000256" key="8">
    <source>
        <dbReference type="ARBA" id="ARBA00022729"/>
    </source>
</evidence>
<evidence type="ECO:0000256" key="4">
    <source>
        <dbReference type="ARBA" id="ARBA00022525"/>
    </source>
</evidence>
<dbReference type="GO" id="GO:0140825">
    <property type="term" value="F:lactoperoxidase activity"/>
    <property type="evidence" value="ECO:0007669"/>
    <property type="project" value="UniProtKB-EC"/>
</dbReference>
<name>A0A2Z7BUH6_9LAMI</name>
<comment type="subcellular location">
    <subcellularLocation>
        <location evidence="20">Secreted</location>
    </subcellularLocation>
</comment>
<dbReference type="FunFam" id="1.10.520.10:FF:000008">
    <property type="entry name" value="Peroxidase"/>
    <property type="match status" value="1"/>
</dbReference>
<feature type="binding site" evidence="17">
    <location>
        <position position="66"/>
    </location>
    <ligand>
        <name>Ca(2+)</name>
        <dbReference type="ChEBI" id="CHEBI:29108"/>
        <label>1</label>
    </ligand>
</feature>
<dbReference type="InterPro" id="IPR000823">
    <property type="entry name" value="Peroxidase_pln"/>
</dbReference>
<evidence type="ECO:0000313" key="22">
    <source>
        <dbReference type="EMBL" id="KZV38034.1"/>
    </source>
</evidence>
<protein>
    <recommendedName>
        <fullName evidence="3 20">Peroxidase</fullName>
        <ecNumber evidence="3 20">1.11.1.7</ecNumber>
    </recommendedName>
</protein>
<keyword evidence="12 19" id="KW-1015">Disulfide bond</keyword>
<dbReference type="GO" id="GO:0042744">
    <property type="term" value="P:hydrogen peroxide catabolic process"/>
    <property type="evidence" value="ECO:0007669"/>
    <property type="project" value="UniProtKB-KW"/>
</dbReference>
<feature type="binding site" description="axial binding residue" evidence="17">
    <location>
        <position position="186"/>
    </location>
    <ligand>
        <name>heme b</name>
        <dbReference type="ChEBI" id="CHEBI:60344"/>
    </ligand>
    <ligandPart>
        <name>Fe</name>
        <dbReference type="ChEBI" id="CHEBI:18248"/>
    </ligandPart>
</feature>
<evidence type="ECO:0000313" key="23">
    <source>
        <dbReference type="Proteomes" id="UP000250235"/>
    </source>
</evidence>
<feature type="signal peptide" evidence="20">
    <location>
        <begin position="1"/>
        <end position="20"/>
    </location>
</feature>
<comment type="cofactor">
    <cofactor evidence="17 20">
        <name>heme b</name>
        <dbReference type="ChEBI" id="CHEBI:60344"/>
    </cofactor>
    <text evidence="17 20">Binds 1 heme b (iron(II)-protoporphyrin IX) group per subunit.</text>
</comment>
<evidence type="ECO:0000256" key="11">
    <source>
        <dbReference type="ARBA" id="ARBA00023004"/>
    </source>
</evidence>
<comment type="function">
    <text evidence="2">Removal of H(2)O(2), oxidation of toxic reductants, biosynthesis and degradation of lignin, suberization, auxin catabolism, response to environmental stresses such as wounding, pathogen attack and oxidative stress. These functions might be dependent on each isozyme/isoform in each plant tissue.</text>
</comment>
<dbReference type="EMBL" id="KV002448">
    <property type="protein sequence ID" value="KZV38034.1"/>
    <property type="molecule type" value="Genomic_DNA"/>
</dbReference>
<dbReference type="Gene3D" id="1.10.420.10">
    <property type="entry name" value="Peroxidase, domain 2"/>
    <property type="match status" value="1"/>
</dbReference>
<dbReference type="Pfam" id="PF00141">
    <property type="entry name" value="peroxidase"/>
    <property type="match status" value="1"/>
</dbReference>
<feature type="domain" description="Plant heme peroxidase family profile" evidence="21">
    <location>
        <begin position="21"/>
        <end position="323"/>
    </location>
</feature>
<dbReference type="GO" id="GO:0020037">
    <property type="term" value="F:heme binding"/>
    <property type="evidence" value="ECO:0007669"/>
    <property type="project" value="UniProtKB-UniRule"/>
</dbReference>
<keyword evidence="6 20" id="KW-0349">Heme</keyword>
<dbReference type="GO" id="GO:0046872">
    <property type="term" value="F:metal ion binding"/>
    <property type="evidence" value="ECO:0007669"/>
    <property type="project" value="UniProtKB-UniRule"/>
</dbReference>
<dbReference type="SUPFAM" id="SSF48113">
    <property type="entry name" value="Heme-dependent peroxidases"/>
    <property type="match status" value="1"/>
</dbReference>
<accession>A0A2Z7BUH6</accession>
<dbReference type="Proteomes" id="UP000250235">
    <property type="component" value="Unassembled WGS sequence"/>
</dbReference>
<feature type="disulfide bond" evidence="19">
    <location>
        <begin position="193"/>
        <end position="225"/>
    </location>
</feature>
<feature type="disulfide bond" evidence="19">
    <location>
        <begin position="64"/>
        <end position="69"/>
    </location>
</feature>
<evidence type="ECO:0000256" key="17">
    <source>
        <dbReference type="PIRSR" id="PIRSR600823-3"/>
    </source>
</evidence>
<sequence>MVVGTILAIIISYFVGFSQAQLQVGFYAGSCPNAEAIVSGVVQEAVVSDENTAPVLLRLHFHDCFVQGCEGSILIDTGAATDERHAFGHQGVRGFDIIEKAKAQLESACPRTVSCADIVALAARDAVVLAKGPSYEVETGRRDGLVSNLRLADDMPDVNDSIQKLKQKFFDKGLTEKDLVLLSTAHTIGTTACFFMGQRLYTFSAESGSDPSINPGFLPELKTACPQSGDINVRLPIDRGSPQTFDKQILQNIMSGFAVLQSDASLYQDGATKSVVDSYLGILSPLLGPSFEDDFANSMVKMGRIGVLTGTQGTIRRVCSAFD</sequence>
<evidence type="ECO:0000256" key="16">
    <source>
        <dbReference type="PIRSR" id="PIRSR600823-2"/>
    </source>
</evidence>
<evidence type="ECO:0000256" key="12">
    <source>
        <dbReference type="ARBA" id="ARBA00023157"/>
    </source>
</evidence>
<feature type="active site" description="Proton acceptor" evidence="15">
    <location>
        <position position="62"/>
    </location>
</feature>
<dbReference type="FunFam" id="1.10.420.10:FF:000010">
    <property type="entry name" value="Peroxidase"/>
    <property type="match status" value="1"/>
</dbReference>
<feature type="chain" id="PRO_5016193078" description="Peroxidase" evidence="20">
    <location>
        <begin position="21"/>
        <end position="323"/>
    </location>
</feature>
<evidence type="ECO:0000256" key="20">
    <source>
        <dbReference type="RuleBase" id="RU362060"/>
    </source>
</evidence>
<keyword evidence="23" id="KW-1185">Reference proteome</keyword>
<dbReference type="EC" id="1.11.1.7" evidence="3 20"/>
<dbReference type="PROSITE" id="PS50873">
    <property type="entry name" value="PEROXIDASE_4"/>
    <property type="match status" value="1"/>
</dbReference>
<comment type="similarity">
    <text evidence="20">Belongs to the peroxidase family. Classical plant (class III) peroxidase subfamily.</text>
</comment>
<dbReference type="InterPro" id="IPR019794">
    <property type="entry name" value="Peroxidases_AS"/>
</dbReference>
<keyword evidence="14 20" id="KW-0376">Hydrogen peroxide</keyword>
<dbReference type="CDD" id="cd00693">
    <property type="entry name" value="secretory_peroxidase"/>
    <property type="match status" value="1"/>
</dbReference>
<feature type="binding site" evidence="17">
    <location>
        <position position="246"/>
    </location>
    <ligand>
        <name>Ca(2+)</name>
        <dbReference type="ChEBI" id="CHEBI:29108"/>
        <label>2</label>
    </ligand>
</feature>
<organism evidence="22 23">
    <name type="scientific">Dorcoceras hygrometricum</name>
    <dbReference type="NCBI Taxonomy" id="472368"/>
    <lineage>
        <taxon>Eukaryota</taxon>
        <taxon>Viridiplantae</taxon>
        <taxon>Streptophyta</taxon>
        <taxon>Embryophyta</taxon>
        <taxon>Tracheophyta</taxon>
        <taxon>Spermatophyta</taxon>
        <taxon>Magnoliopsida</taxon>
        <taxon>eudicotyledons</taxon>
        <taxon>Gunneridae</taxon>
        <taxon>Pentapetalae</taxon>
        <taxon>asterids</taxon>
        <taxon>lamiids</taxon>
        <taxon>Lamiales</taxon>
        <taxon>Gesneriaceae</taxon>
        <taxon>Didymocarpoideae</taxon>
        <taxon>Trichosporeae</taxon>
        <taxon>Loxocarpinae</taxon>
        <taxon>Dorcoceras</taxon>
    </lineage>
</organism>
<evidence type="ECO:0000256" key="1">
    <source>
        <dbReference type="ARBA" id="ARBA00000189"/>
    </source>
</evidence>
<feature type="disulfide bond" evidence="19">
    <location>
        <begin position="115"/>
        <end position="319"/>
    </location>
</feature>
<dbReference type="Gene3D" id="1.10.520.10">
    <property type="match status" value="1"/>
</dbReference>
<evidence type="ECO:0000256" key="2">
    <source>
        <dbReference type="ARBA" id="ARBA00002322"/>
    </source>
</evidence>
<feature type="site" description="Transition state stabilizer" evidence="18">
    <location>
        <position position="58"/>
    </location>
</feature>
<keyword evidence="7 17" id="KW-0479">Metal-binding</keyword>
<dbReference type="InterPro" id="IPR010255">
    <property type="entry name" value="Haem_peroxidase_sf"/>
</dbReference>
<feature type="binding site" evidence="17">
    <location>
        <position position="63"/>
    </location>
    <ligand>
        <name>Ca(2+)</name>
        <dbReference type="ChEBI" id="CHEBI:29108"/>
        <label>1</label>
    </ligand>
</feature>
<dbReference type="PANTHER" id="PTHR31517">
    <property type="match status" value="1"/>
</dbReference>
<keyword evidence="10 20" id="KW-0560">Oxidoreductase</keyword>
<dbReference type="InterPro" id="IPR002016">
    <property type="entry name" value="Haem_peroxidase"/>
</dbReference>
<evidence type="ECO:0000256" key="18">
    <source>
        <dbReference type="PIRSR" id="PIRSR600823-4"/>
    </source>
</evidence>
<evidence type="ECO:0000256" key="14">
    <source>
        <dbReference type="ARBA" id="ARBA00023324"/>
    </source>
</evidence>
<evidence type="ECO:0000256" key="9">
    <source>
        <dbReference type="ARBA" id="ARBA00022837"/>
    </source>
</evidence>
<feature type="binding site" evidence="17">
    <location>
        <position position="68"/>
    </location>
    <ligand>
        <name>Ca(2+)</name>
        <dbReference type="ChEBI" id="CHEBI:29108"/>
        <label>1</label>
    </ligand>
</feature>
<dbReference type="AlphaFoldDB" id="A0A2Z7BUH6"/>
<feature type="binding site" evidence="16">
    <location>
        <position position="156"/>
    </location>
    <ligand>
        <name>substrate</name>
    </ligand>
</feature>
<gene>
    <name evidence="22" type="ORF">F511_13288</name>
</gene>
<evidence type="ECO:0000256" key="13">
    <source>
        <dbReference type="ARBA" id="ARBA00023180"/>
    </source>
</evidence>
<dbReference type="GO" id="GO:0005576">
    <property type="term" value="C:extracellular region"/>
    <property type="evidence" value="ECO:0007669"/>
    <property type="project" value="UniProtKB-SubCell"/>
</dbReference>
<feature type="binding site" evidence="17">
    <location>
        <position position="83"/>
    </location>
    <ligand>
        <name>Ca(2+)</name>
        <dbReference type="ChEBI" id="CHEBI:29108"/>
        <label>1</label>
    </ligand>
</feature>
<feature type="disulfide bond" evidence="19">
    <location>
        <begin position="31"/>
        <end position="109"/>
    </location>
</feature>
<dbReference type="OrthoDB" id="2113341at2759"/>
<keyword evidence="13" id="KW-0325">Glycoprotein</keyword>
<reference evidence="22 23" key="1">
    <citation type="journal article" date="2015" name="Proc. Natl. Acad. Sci. U.S.A.">
        <title>The resurrection genome of Boea hygrometrica: A blueprint for survival of dehydration.</title>
        <authorList>
            <person name="Xiao L."/>
            <person name="Yang G."/>
            <person name="Zhang L."/>
            <person name="Yang X."/>
            <person name="Zhao S."/>
            <person name="Ji Z."/>
            <person name="Zhou Q."/>
            <person name="Hu M."/>
            <person name="Wang Y."/>
            <person name="Chen M."/>
            <person name="Xu Y."/>
            <person name="Jin H."/>
            <person name="Xiao X."/>
            <person name="Hu G."/>
            <person name="Bao F."/>
            <person name="Hu Y."/>
            <person name="Wan P."/>
            <person name="Li L."/>
            <person name="Deng X."/>
            <person name="Kuang T."/>
            <person name="Xiang C."/>
            <person name="Zhu J.K."/>
            <person name="Oliver M.J."/>
            <person name="He Y."/>
        </authorList>
    </citation>
    <scope>NUCLEOTIDE SEQUENCE [LARGE SCALE GENOMIC DNA]</scope>
    <source>
        <strain evidence="23">cv. XS01</strain>
    </source>
</reference>